<protein>
    <submittedName>
        <fullName evidence="2">Uncharacterized protein</fullName>
    </submittedName>
</protein>
<name>A0A218XZ96_PUNGR</name>
<evidence type="ECO:0000313" key="3">
    <source>
        <dbReference type="Proteomes" id="UP000197138"/>
    </source>
</evidence>
<gene>
    <name evidence="2" type="ORF">CDL15_Pgr005071</name>
</gene>
<evidence type="ECO:0000313" key="2">
    <source>
        <dbReference type="EMBL" id="OWM90284.1"/>
    </source>
</evidence>
<proteinExistence type="predicted"/>
<comment type="caution">
    <text evidence="2">The sequence shown here is derived from an EMBL/GenBank/DDBJ whole genome shotgun (WGS) entry which is preliminary data.</text>
</comment>
<feature type="compositionally biased region" description="Pro residues" evidence="1">
    <location>
        <begin position="15"/>
        <end position="34"/>
    </location>
</feature>
<reference evidence="3" key="1">
    <citation type="journal article" date="2017" name="Plant J.">
        <title>The pomegranate (Punica granatum L.) genome and the genomics of punicalagin biosynthesis.</title>
        <authorList>
            <person name="Qin G."/>
            <person name="Xu C."/>
            <person name="Ming R."/>
            <person name="Tang H."/>
            <person name="Guyot R."/>
            <person name="Kramer E.M."/>
            <person name="Hu Y."/>
            <person name="Yi X."/>
            <person name="Qi Y."/>
            <person name="Xu X."/>
            <person name="Gao Z."/>
            <person name="Pan H."/>
            <person name="Jian J."/>
            <person name="Tian Y."/>
            <person name="Yue Z."/>
            <person name="Xu Y."/>
        </authorList>
    </citation>
    <scope>NUCLEOTIDE SEQUENCE [LARGE SCALE GENOMIC DNA]</scope>
    <source>
        <strain evidence="3">cv. Dabenzi</strain>
    </source>
</reference>
<dbReference type="EMBL" id="MTKT01000550">
    <property type="protein sequence ID" value="OWM90284.1"/>
    <property type="molecule type" value="Genomic_DNA"/>
</dbReference>
<feature type="region of interest" description="Disordered" evidence="1">
    <location>
        <begin position="1"/>
        <end position="47"/>
    </location>
</feature>
<organism evidence="2 3">
    <name type="scientific">Punica granatum</name>
    <name type="common">Pomegranate</name>
    <dbReference type="NCBI Taxonomy" id="22663"/>
    <lineage>
        <taxon>Eukaryota</taxon>
        <taxon>Viridiplantae</taxon>
        <taxon>Streptophyta</taxon>
        <taxon>Embryophyta</taxon>
        <taxon>Tracheophyta</taxon>
        <taxon>Spermatophyta</taxon>
        <taxon>Magnoliopsida</taxon>
        <taxon>eudicotyledons</taxon>
        <taxon>Gunneridae</taxon>
        <taxon>Pentapetalae</taxon>
        <taxon>rosids</taxon>
        <taxon>malvids</taxon>
        <taxon>Myrtales</taxon>
        <taxon>Lythraceae</taxon>
        <taxon>Punica</taxon>
    </lineage>
</organism>
<dbReference type="AlphaFoldDB" id="A0A218XZ96"/>
<sequence>MAEEDRVDISEEVNPPAPAHSQPPPTYAPPPPTPAGVLPAYSGAPSTHLVSTPFWPTGFVHENPRTKPGFLFITRRSEANIRAQRHELQEKSRVH</sequence>
<accession>A0A218XZ96</accession>
<evidence type="ECO:0000256" key="1">
    <source>
        <dbReference type="SAM" id="MobiDB-lite"/>
    </source>
</evidence>
<dbReference type="Proteomes" id="UP000197138">
    <property type="component" value="Unassembled WGS sequence"/>
</dbReference>